<dbReference type="SUPFAM" id="SSF100950">
    <property type="entry name" value="NagB/RpiA/CoA transferase-like"/>
    <property type="match status" value="2"/>
</dbReference>
<gene>
    <name evidence="4" type="ORF">EF806_00360</name>
</gene>
<dbReference type="AlphaFoldDB" id="A0A520KTJ1"/>
<dbReference type="InterPro" id="IPR000182">
    <property type="entry name" value="GNAT_dom"/>
</dbReference>
<comment type="similarity">
    <text evidence="1">Belongs to the acetyl-CoA hydrolase/transferase family.</text>
</comment>
<reference evidence="4 5" key="1">
    <citation type="journal article" date="2019" name="Nat. Microbiol.">
        <title>Wide diversity of methane and short-chain alkane metabolisms in uncultured archaea.</title>
        <authorList>
            <person name="Borrel G."/>
            <person name="Adam P.S."/>
            <person name="McKay L.J."/>
            <person name="Chen L.X."/>
            <person name="Sierra-Garcia I.N."/>
            <person name="Sieber C.M."/>
            <person name="Letourneur Q."/>
            <person name="Ghozlane A."/>
            <person name="Andersen G.L."/>
            <person name="Li W.J."/>
            <person name="Hallam S.J."/>
            <person name="Muyzer G."/>
            <person name="de Oliveira V.M."/>
            <person name="Inskeep W.P."/>
            <person name="Banfield J.F."/>
            <person name="Gribaldo S."/>
        </authorList>
    </citation>
    <scope>NUCLEOTIDE SEQUENCE [LARGE SCALE GENOMIC DNA]</scope>
    <source>
        <strain evidence="4">NM1a</strain>
    </source>
</reference>
<dbReference type="EMBL" id="RXIF01000002">
    <property type="protein sequence ID" value="RZN65388.1"/>
    <property type="molecule type" value="Genomic_DNA"/>
</dbReference>
<dbReference type="GO" id="GO:0008775">
    <property type="term" value="F:acetate CoA-transferase activity"/>
    <property type="evidence" value="ECO:0007669"/>
    <property type="project" value="InterPro"/>
</dbReference>
<comment type="caution">
    <text evidence="4">The sequence shown here is derived from an EMBL/GenBank/DDBJ whole genome shotgun (WGS) entry which is preliminary data.</text>
</comment>
<dbReference type="InterPro" id="IPR003702">
    <property type="entry name" value="ActCoA_hydro_N"/>
</dbReference>
<dbReference type="Pfam" id="PF02550">
    <property type="entry name" value="AcetylCoA_hydro"/>
    <property type="match status" value="1"/>
</dbReference>
<dbReference type="GO" id="GO:0006083">
    <property type="term" value="P:acetate metabolic process"/>
    <property type="evidence" value="ECO:0007669"/>
    <property type="project" value="InterPro"/>
</dbReference>
<dbReference type="Pfam" id="PF00583">
    <property type="entry name" value="Acetyltransf_1"/>
    <property type="match status" value="1"/>
</dbReference>
<keyword evidence="2 4" id="KW-0808">Transferase</keyword>
<accession>A0A520KTJ1</accession>
<protein>
    <submittedName>
        <fullName evidence="4">GNAT family N-acetyltransferase</fullName>
    </submittedName>
</protein>
<dbReference type="InterPro" id="IPR016181">
    <property type="entry name" value="Acyl_CoA_acyltransferase"/>
</dbReference>
<sequence length="617" mass="69889">MHKETKFKSIDEVTDIIVKNTRPGDRIFIGSGAGQPQLLVKSLMERAKWLSDTEFLNTLALGMETFMGDEFTKILRHNSFFIAPNLRQAVFEGRAEYTPAFLSQVPGLFKSGRLPIDLALIQVSPPDAHGYCSYGVSIDVTKAATECAKKVIAEVNPQMPRTLGDTFIHIDDIDILVENDTPILEYKAPELDDVSKTIGRYASQLIDNGSTIQVGLGVTARAAIPFLEDRKDLGIHTEMFTDDLINAIEAGIITNNKKTIHKGKIIASYCMGSRRLYDFVDDNPLFEFHPIDYTNNLFIIAKNDKMVSINSAFEVDLTGQACSDSLGYRVYSGLGGHADFCRGASLSKDGKSIIVLPSTALNGTVSRIVPHIQEGSGVTATRGDVHYVITEWGIAYLRGKSIRERIMSMISIAHPKFRKQLYEDAKKHLLIFQDQKYPTYEIYDQRKYEMSVTLKNGQKIYFRVIKPSDEPLLREFFHTVSEETIYKRFFTPYRMTRERLERYLNVDLRKEMHIIGTIWENGTEKAVAIGTYIVDQSTDMAEFAMLIHDNWQNMGIGTILFHYLIDIARQNGVKGFVASVLPHNKRMLDIIYKSGYKVESKLEYGVYSISFRFDSKK</sequence>
<dbReference type="Gene3D" id="3.40.1080.20">
    <property type="entry name" value="Acetyl-CoA hydrolase/transferase C-terminal domain"/>
    <property type="match status" value="1"/>
</dbReference>
<dbReference type="GO" id="GO:0016747">
    <property type="term" value="F:acyltransferase activity, transferring groups other than amino-acyl groups"/>
    <property type="evidence" value="ECO:0007669"/>
    <property type="project" value="InterPro"/>
</dbReference>
<dbReference type="Gene3D" id="3.30.750.70">
    <property type="entry name" value="4-hydroxybutyrate coenzyme like domains"/>
    <property type="match status" value="1"/>
</dbReference>
<dbReference type="CDD" id="cd04301">
    <property type="entry name" value="NAT_SF"/>
    <property type="match status" value="1"/>
</dbReference>
<organism evidence="4 5">
    <name type="scientific">Methanoliparum thermophilum</name>
    <dbReference type="NCBI Taxonomy" id="2491083"/>
    <lineage>
        <taxon>Archaea</taxon>
        <taxon>Methanobacteriati</taxon>
        <taxon>Methanobacteriota</taxon>
        <taxon>Candidatus Methanoliparia</taxon>
        <taxon>Candidatus Methanoliparales</taxon>
        <taxon>Candidatus Methanoliparaceae</taxon>
        <taxon>Candidatus Methanoliparum</taxon>
    </lineage>
</organism>
<dbReference type="Proteomes" id="UP000317158">
    <property type="component" value="Unassembled WGS sequence"/>
</dbReference>
<evidence type="ECO:0000256" key="1">
    <source>
        <dbReference type="ARBA" id="ARBA00009632"/>
    </source>
</evidence>
<dbReference type="Gene3D" id="3.40.1080.10">
    <property type="entry name" value="Glutaconate Coenzyme A-transferase"/>
    <property type="match status" value="1"/>
</dbReference>
<evidence type="ECO:0000259" key="3">
    <source>
        <dbReference type="PROSITE" id="PS51186"/>
    </source>
</evidence>
<dbReference type="InterPro" id="IPR037171">
    <property type="entry name" value="NagB/RpiA_transferase-like"/>
</dbReference>
<dbReference type="PANTHER" id="PTHR21432">
    <property type="entry name" value="ACETYL-COA HYDROLASE-RELATED"/>
    <property type="match status" value="1"/>
</dbReference>
<name>A0A520KTJ1_METT2</name>
<dbReference type="Pfam" id="PF13336">
    <property type="entry name" value="AcetylCoA_hyd_C"/>
    <property type="match status" value="1"/>
</dbReference>
<dbReference type="PANTHER" id="PTHR21432:SF20">
    <property type="entry name" value="ACETYL-COA HYDROLASE"/>
    <property type="match status" value="1"/>
</dbReference>
<feature type="domain" description="N-acetyltransferase" evidence="3">
    <location>
        <begin position="460"/>
        <end position="614"/>
    </location>
</feature>
<evidence type="ECO:0000313" key="5">
    <source>
        <dbReference type="Proteomes" id="UP000317158"/>
    </source>
</evidence>
<dbReference type="PROSITE" id="PS51186">
    <property type="entry name" value="GNAT"/>
    <property type="match status" value="1"/>
</dbReference>
<dbReference type="Gene3D" id="3.40.630.30">
    <property type="match status" value="1"/>
</dbReference>
<evidence type="ECO:0000313" key="4">
    <source>
        <dbReference type="EMBL" id="RZN65388.1"/>
    </source>
</evidence>
<dbReference type="InterPro" id="IPR046433">
    <property type="entry name" value="ActCoA_hydro"/>
</dbReference>
<evidence type="ECO:0000256" key="2">
    <source>
        <dbReference type="ARBA" id="ARBA00022679"/>
    </source>
</evidence>
<proteinExistence type="inferred from homology"/>
<dbReference type="InterPro" id="IPR026888">
    <property type="entry name" value="AcetylCoA_hyd_C"/>
</dbReference>
<dbReference type="SUPFAM" id="SSF55729">
    <property type="entry name" value="Acyl-CoA N-acyltransferases (Nat)"/>
    <property type="match status" value="1"/>
</dbReference>
<dbReference type="InterPro" id="IPR038460">
    <property type="entry name" value="AcetylCoA_hyd_C_sf"/>
</dbReference>